<evidence type="ECO:0000256" key="1">
    <source>
        <dbReference type="SAM" id="Coils"/>
    </source>
</evidence>
<reference evidence="2 3" key="1">
    <citation type="submission" date="2018-04" db="EMBL/GenBank/DDBJ databases">
        <title>Bordetella sp. HZ20 isolated from seawater.</title>
        <authorList>
            <person name="Sun C."/>
        </authorList>
    </citation>
    <scope>NUCLEOTIDE SEQUENCE [LARGE SCALE GENOMIC DNA]</scope>
    <source>
        <strain evidence="2 3">HZ20</strain>
    </source>
</reference>
<evidence type="ECO:0000313" key="2">
    <source>
        <dbReference type="EMBL" id="AWB34946.1"/>
    </source>
</evidence>
<organism evidence="2 3">
    <name type="scientific">Orrella marina</name>
    <dbReference type="NCBI Taxonomy" id="2163011"/>
    <lineage>
        <taxon>Bacteria</taxon>
        <taxon>Pseudomonadati</taxon>
        <taxon>Pseudomonadota</taxon>
        <taxon>Betaproteobacteria</taxon>
        <taxon>Burkholderiales</taxon>
        <taxon>Alcaligenaceae</taxon>
        <taxon>Orrella</taxon>
    </lineage>
</organism>
<gene>
    <name evidence="2" type="ORF">DBV39_15795</name>
</gene>
<dbReference type="AlphaFoldDB" id="A0A2R4XMA9"/>
<protein>
    <submittedName>
        <fullName evidence="2">Uncharacterized protein</fullName>
    </submittedName>
</protein>
<keyword evidence="1" id="KW-0175">Coiled coil</keyword>
<name>A0A2R4XMA9_9BURK</name>
<dbReference type="KEGG" id="boz:DBV39_15795"/>
<proteinExistence type="predicted"/>
<accession>A0A2R4XMA9</accession>
<dbReference type="EMBL" id="CP028901">
    <property type="protein sequence ID" value="AWB34946.1"/>
    <property type="molecule type" value="Genomic_DNA"/>
</dbReference>
<evidence type="ECO:0000313" key="3">
    <source>
        <dbReference type="Proteomes" id="UP000244571"/>
    </source>
</evidence>
<feature type="coiled-coil region" evidence="1">
    <location>
        <begin position="147"/>
        <end position="240"/>
    </location>
</feature>
<dbReference type="RefSeq" id="WP_108622356.1">
    <property type="nucleotide sequence ID" value="NZ_CP028901.1"/>
</dbReference>
<dbReference type="Proteomes" id="UP000244571">
    <property type="component" value="Chromosome"/>
</dbReference>
<keyword evidence="3" id="KW-1185">Reference proteome</keyword>
<sequence length="248" mass="27831">MMGAGQVARWRTVWLAALVISLAGCQSSKSWVDSYYTGEFDARYSADARLSGSDEPEFFSESGVQACLVGASLGALACLFVSGEERASCMAVAATAGCAVGSTTNYVLDDRRAKYANAEQRMQIYIRDVEADSRLLEQRMSTYEVVLKDNRAELDRIRRDIQQKRGNERVHRQQLMEMQANRKIMTDELAGLDKKIEQYRVIAMEESRQGVRSAEFLSALQSLENERNDLQRLIEQTYQDLPAIVASS</sequence>